<evidence type="ECO:0000313" key="2">
    <source>
        <dbReference type="Proteomes" id="UP000024404"/>
    </source>
</evidence>
<keyword evidence="2" id="KW-1185">Reference proteome</keyword>
<organism evidence="1 2">
    <name type="scientific">Onchocerca volvulus</name>
    <dbReference type="NCBI Taxonomy" id="6282"/>
    <lineage>
        <taxon>Eukaryota</taxon>
        <taxon>Metazoa</taxon>
        <taxon>Ecdysozoa</taxon>
        <taxon>Nematoda</taxon>
        <taxon>Chromadorea</taxon>
        <taxon>Rhabditida</taxon>
        <taxon>Spirurina</taxon>
        <taxon>Spiruromorpha</taxon>
        <taxon>Filarioidea</taxon>
        <taxon>Onchocercidae</taxon>
        <taxon>Onchocerca</taxon>
    </lineage>
</organism>
<protein>
    <submittedName>
        <fullName evidence="1">Uncharacterized protein</fullName>
    </submittedName>
</protein>
<dbReference type="EMBL" id="CMVM020000161">
    <property type="status" value="NOT_ANNOTATED_CDS"/>
    <property type="molecule type" value="Genomic_DNA"/>
</dbReference>
<dbReference type="EnsemblMetazoa" id="OVOC5807.1">
    <property type="protein sequence ID" value="OVOC5807.1"/>
    <property type="gene ID" value="WBGene00242616"/>
</dbReference>
<dbReference type="AlphaFoldDB" id="A0A8R1XWL0"/>
<dbReference type="Proteomes" id="UP000024404">
    <property type="component" value="Unassembled WGS sequence"/>
</dbReference>
<reference evidence="1" key="2">
    <citation type="submission" date="2022-06" db="UniProtKB">
        <authorList>
            <consortium name="EnsemblMetazoa"/>
        </authorList>
    </citation>
    <scope>IDENTIFICATION</scope>
</reference>
<sequence>MKLVSKPMIMSTAIAVSAPAILSSGTNVRTITLTSISLISMFITFESATAGRVTNSTKRLHYIPYNS</sequence>
<evidence type="ECO:0000313" key="1">
    <source>
        <dbReference type="EnsemblMetazoa" id="OVOC5807.1"/>
    </source>
</evidence>
<name>A0A8R1XWL0_ONCVO</name>
<accession>A0A8R1XWL0</accession>
<proteinExistence type="predicted"/>
<reference evidence="2" key="1">
    <citation type="submission" date="2013-10" db="EMBL/GenBank/DDBJ databases">
        <title>Genome sequencing of Onchocerca volvulus.</title>
        <authorList>
            <person name="Cotton J."/>
            <person name="Tsai J."/>
            <person name="Stanley E."/>
            <person name="Tracey A."/>
            <person name="Holroyd N."/>
            <person name="Lustigman S."/>
            <person name="Berriman M."/>
        </authorList>
    </citation>
    <scope>NUCLEOTIDE SEQUENCE</scope>
</reference>